<dbReference type="InterPro" id="IPR000253">
    <property type="entry name" value="FHA_dom"/>
</dbReference>
<dbReference type="AlphaFoldDB" id="A0A417Y5S1"/>
<dbReference type="SUPFAM" id="SSF50494">
    <property type="entry name" value="Trypsin-like serine proteases"/>
    <property type="match status" value="1"/>
</dbReference>
<feature type="region of interest" description="Disordered" evidence="2">
    <location>
        <begin position="357"/>
        <end position="389"/>
    </location>
</feature>
<evidence type="ECO:0000313" key="5">
    <source>
        <dbReference type="EMBL" id="RHW28030.1"/>
    </source>
</evidence>
<dbReference type="SMART" id="SM00240">
    <property type="entry name" value="FHA"/>
    <property type="match status" value="2"/>
</dbReference>
<feature type="transmembrane region" description="Helical" evidence="3">
    <location>
        <begin position="330"/>
        <end position="353"/>
    </location>
</feature>
<dbReference type="Gene3D" id="2.40.10.120">
    <property type="match status" value="1"/>
</dbReference>
<keyword evidence="6" id="KW-1185">Reference proteome</keyword>
<reference evidence="5 6" key="1">
    <citation type="submission" date="2018-09" db="EMBL/GenBank/DDBJ databases">
        <title>Genome sequencing of Nocardioides immobilis CCTCC AB 2017083 for comparison to Nocardioides silvaticus.</title>
        <authorList>
            <person name="Li C."/>
            <person name="Wang G."/>
        </authorList>
    </citation>
    <scope>NUCLEOTIDE SEQUENCE [LARGE SCALE GENOMIC DNA]</scope>
    <source>
        <strain evidence="5 6">CCTCC AB 2017083</strain>
    </source>
</reference>
<dbReference type="EMBL" id="QXGH01000011">
    <property type="protein sequence ID" value="RHW28030.1"/>
    <property type="molecule type" value="Genomic_DNA"/>
</dbReference>
<dbReference type="PROSITE" id="PS50006">
    <property type="entry name" value="FHA_DOMAIN"/>
    <property type="match status" value="2"/>
</dbReference>
<dbReference type="PRINTS" id="PR00834">
    <property type="entry name" value="PROTEASES2C"/>
</dbReference>
<dbReference type="Pfam" id="PF13365">
    <property type="entry name" value="Trypsin_2"/>
    <property type="match status" value="1"/>
</dbReference>
<feature type="domain" description="FHA" evidence="4">
    <location>
        <begin position="236"/>
        <end position="284"/>
    </location>
</feature>
<evidence type="ECO:0000259" key="4">
    <source>
        <dbReference type="PROSITE" id="PS50006"/>
    </source>
</evidence>
<name>A0A417Y5S1_9ACTN</name>
<comment type="caution">
    <text evidence="5">The sequence shown here is derived from an EMBL/GenBank/DDBJ whole genome shotgun (WGS) entry which is preliminary data.</text>
</comment>
<dbReference type="CDD" id="cd00060">
    <property type="entry name" value="FHA"/>
    <property type="match status" value="1"/>
</dbReference>
<feature type="region of interest" description="Disordered" evidence="2">
    <location>
        <begin position="104"/>
        <end position="188"/>
    </location>
</feature>
<feature type="compositionally biased region" description="Low complexity" evidence="2">
    <location>
        <begin position="361"/>
        <end position="384"/>
    </location>
</feature>
<dbReference type="RefSeq" id="WP_118924039.1">
    <property type="nucleotide sequence ID" value="NZ_QXGH01000011.1"/>
</dbReference>
<keyword evidence="3" id="KW-1133">Transmembrane helix</keyword>
<feature type="compositionally biased region" description="Pro residues" evidence="2">
    <location>
        <begin position="110"/>
        <end position="123"/>
    </location>
</feature>
<keyword evidence="3" id="KW-0812">Transmembrane</keyword>
<feature type="domain" description="FHA" evidence="4">
    <location>
        <begin position="21"/>
        <end position="70"/>
    </location>
</feature>
<dbReference type="InterPro" id="IPR008984">
    <property type="entry name" value="SMAD_FHA_dom_sf"/>
</dbReference>
<dbReference type="GO" id="GO:0004252">
    <property type="term" value="F:serine-type endopeptidase activity"/>
    <property type="evidence" value="ECO:0007669"/>
    <property type="project" value="InterPro"/>
</dbReference>
<dbReference type="Pfam" id="PF00498">
    <property type="entry name" value="FHA"/>
    <property type="match status" value="2"/>
</dbReference>
<dbReference type="SUPFAM" id="SSF49879">
    <property type="entry name" value="SMAD/FHA domain"/>
    <property type="match status" value="2"/>
</dbReference>
<dbReference type="GO" id="GO:0006508">
    <property type="term" value="P:proteolysis"/>
    <property type="evidence" value="ECO:0007669"/>
    <property type="project" value="InterPro"/>
</dbReference>
<dbReference type="Gene3D" id="2.60.200.20">
    <property type="match status" value="2"/>
</dbReference>
<proteinExistence type="predicted"/>
<evidence type="ECO:0000256" key="2">
    <source>
        <dbReference type="SAM" id="MobiDB-lite"/>
    </source>
</evidence>
<evidence type="ECO:0000256" key="3">
    <source>
        <dbReference type="SAM" id="Phobius"/>
    </source>
</evidence>
<sequence>MSPLVVEVDGRVLRLEGNSVIRIGRAIDAEVVLTAGSVSRQHAELRPVDGEWVLVDSGSQFGTYVDGVRVVEHTIRRKTVVRCGPVAAGSELTITPAALAAVDEKSAVHPPAPPPPPPPPPAPAESFDEPTMPPMPGERPVAQSRFAPPPPPPTPASLPTPPASPASVPGPSGTRVAGAPVPPPQVVPAGFDQTQVLAAQPAAPAAPGGPPPARSGPDLLLVAEGQEHRFRHPAQITIGRLPDSTVVLKDPAASRLHGTVASVPGGWTYTNHSNEGTFLDGRRVTTKKFDDRTVLRLGHPVAGPEVTLVPILSAVEEEKRIARRRLTRRLLVAGIAAGVLVLVLGIAAVAVVVGRDDDNDGSGNDDAATSDSTDAPTDVTTDPGSPDDLTEAELDAAKAATVKIIAESHSLEFPDQEFAYAGSGSIIREDGLILTNAHVAAPETPGIVETYGPEAAIANPEFLLISITDGATDTTAPPEYRACLVEADGYLDVAVVQICAKADGSPLDEEPDLPTVPIGDSADVRAGDDVTVLGFPGVAGSGDSITVTTGAISTVLNDPDLGPRSEFDTEARIAPGNSGGMAVDNDGQLIGLPTALEFDQGTPIASGRIRAIDVVRPLIERAEQAVG</sequence>
<organism evidence="5 6">
    <name type="scientific">Nocardioides immobilis</name>
    <dbReference type="NCBI Taxonomy" id="2049295"/>
    <lineage>
        <taxon>Bacteria</taxon>
        <taxon>Bacillati</taxon>
        <taxon>Actinomycetota</taxon>
        <taxon>Actinomycetes</taxon>
        <taxon>Propionibacteriales</taxon>
        <taxon>Nocardioidaceae</taxon>
        <taxon>Nocardioides</taxon>
    </lineage>
</organism>
<feature type="compositionally biased region" description="Pro residues" evidence="2">
    <location>
        <begin position="147"/>
        <end position="164"/>
    </location>
</feature>
<protein>
    <submittedName>
        <fullName evidence="5">FHA domain-containing protein</fullName>
    </submittedName>
</protein>
<dbReference type="OrthoDB" id="277520at2"/>
<dbReference type="InterPro" id="IPR001940">
    <property type="entry name" value="Peptidase_S1C"/>
</dbReference>
<dbReference type="PANTHER" id="PTHR22939">
    <property type="entry name" value="SERINE PROTEASE FAMILY S1C HTRA-RELATED"/>
    <property type="match status" value="1"/>
</dbReference>
<gene>
    <name evidence="5" type="ORF">D0Z08_07045</name>
</gene>
<accession>A0A417Y5S1</accession>
<evidence type="ECO:0000256" key="1">
    <source>
        <dbReference type="ARBA" id="ARBA00022553"/>
    </source>
</evidence>
<keyword evidence="3" id="KW-0472">Membrane</keyword>
<dbReference type="Proteomes" id="UP000283644">
    <property type="component" value="Unassembled WGS sequence"/>
</dbReference>
<feature type="compositionally biased region" description="Low complexity" evidence="2">
    <location>
        <begin position="165"/>
        <end position="179"/>
    </location>
</feature>
<dbReference type="InterPro" id="IPR009003">
    <property type="entry name" value="Peptidase_S1_PA"/>
</dbReference>
<keyword evidence="1" id="KW-0597">Phosphoprotein</keyword>
<evidence type="ECO:0000313" key="6">
    <source>
        <dbReference type="Proteomes" id="UP000283644"/>
    </source>
</evidence>
<dbReference type="PANTHER" id="PTHR22939:SF129">
    <property type="entry name" value="SERINE PROTEASE HTRA2, MITOCHONDRIAL"/>
    <property type="match status" value="1"/>
</dbReference>